<accession>A0A017SBZ3</accession>
<dbReference type="RefSeq" id="XP_040637832.1">
    <property type="nucleotide sequence ID" value="XM_040787703.1"/>
</dbReference>
<dbReference type="Proteomes" id="UP000019804">
    <property type="component" value="Unassembled WGS sequence"/>
</dbReference>
<evidence type="ECO:0000256" key="1">
    <source>
        <dbReference type="SAM" id="MobiDB-lite"/>
    </source>
</evidence>
<keyword evidence="2" id="KW-0472">Membrane</keyword>
<organism evidence="3 4">
    <name type="scientific">Aspergillus ruber (strain CBS 135680)</name>
    <dbReference type="NCBI Taxonomy" id="1388766"/>
    <lineage>
        <taxon>Eukaryota</taxon>
        <taxon>Fungi</taxon>
        <taxon>Dikarya</taxon>
        <taxon>Ascomycota</taxon>
        <taxon>Pezizomycotina</taxon>
        <taxon>Eurotiomycetes</taxon>
        <taxon>Eurotiomycetidae</taxon>
        <taxon>Eurotiales</taxon>
        <taxon>Aspergillaceae</taxon>
        <taxon>Aspergillus</taxon>
        <taxon>Aspergillus subgen. Aspergillus</taxon>
    </lineage>
</organism>
<feature type="region of interest" description="Disordered" evidence="1">
    <location>
        <begin position="22"/>
        <end position="78"/>
    </location>
</feature>
<keyword evidence="2" id="KW-0812">Transmembrane</keyword>
<sequence>MTTVMCFKAEVIEMIFDSRRLKESRRQMKGGEEEGRMKNEESERNKEEKRKLKRMSDRRGRELLQSEGNRKEKKKNPDEIAVKLRQSRDLKYQQYRCASIGRFLFAGDEVVRQGNWHMLVCTFFFFFFFFFSPIGKIITKIMSSSSFCHFECHAWLYFCLVHQARGRDPGSRWTLDDKWEQWGKGLTAAHAARLCTVTWSTSGVDGTVL</sequence>
<evidence type="ECO:0000256" key="2">
    <source>
        <dbReference type="SAM" id="Phobius"/>
    </source>
</evidence>
<name>A0A017SBZ3_ASPRC</name>
<protein>
    <submittedName>
        <fullName evidence="3">Uncharacterized protein</fullName>
    </submittedName>
</protein>
<evidence type="ECO:0000313" key="3">
    <source>
        <dbReference type="EMBL" id="EYE94144.1"/>
    </source>
</evidence>
<evidence type="ECO:0000313" key="4">
    <source>
        <dbReference type="Proteomes" id="UP000019804"/>
    </source>
</evidence>
<keyword evidence="2" id="KW-1133">Transmembrane helix</keyword>
<proteinExistence type="predicted"/>
<dbReference type="GeneID" id="63702827"/>
<keyword evidence="4" id="KW-1185">Reference proteome</keyword>
<reference evidence="4" key="1">
    <citation type="journal article" date="2014" name="Nat. Commun.">
        <title>Genomic adaptations of the halophilic Dead Sea filamentous fungus Eurotium rubrum.</title>
        <authorList>
            <person name="Kis-Papo T."/>
            <person name="Weig A.R."/>
            <person name="Riley R."/>
            <person name="Persoh D."/>
            <person name="Salamov A."/>
            <person name="Sun H."/>
            <person name="Lipzen A."/>
            <person name="Wasser S.P."/>
            <person name="Rambold G."/>
            <person name="Grigoriev I.V."/>
            <person name="Nevo E."/>
        </authorList>
    </citation>
    <scope>NUCLEOTIDE SEQUENCE [LARGE SCALE GENOMIC DNA]</scope>
    <source>
        <strain evidence="4">CBS 135680</strain>
    </source>
</reference>
<gene>
    <name evidence="3" type="ORF">EURHEDRAFT_95867</name>
</gene>
<dbReference type="AlphaFoldDB" id="A0A017SBZ3"/>
<dbReference type="EMBL" id="KK088427">
    <property type="protein sequence ID" value="EYE94144.1"/>
    <property type="molecule type" value="Genomic_DNA"/>
</dbReference>
<feature type="transmembrane region" description="Helical" evidence="2">
    <location>
        <begin position="116"/>
        <end position="135"/>
    </location>
</feature>
<dbReference type="HOGENOM" id="CLU_1315148_0_0_1"/>